<dbReference type="Gene3D" id="3.40.50.150">
    <property type="entry name" value="Vaccinia Virus protein VP39"/>
    <property type="match status" value="1"/>
</dbReference>
<dbReference type="InterPro" id="IPR029063">
    <property type="entry name" value="SAM-dependent_MTases_sf"/>
</dbReference>
<keyword evidence="2" id="KW-1185">Reference proteome</keyword>
<evidence type="ECO:0000313" key="1">
    <source>
        <dbReference type="EMBL" id="KAG8190846.1"/>
    </source>
</evidence>
<name>A0AAV6V5C1_9ARAC</name>
<dbReference type="AlphaFoldDB" id="A0AAV6V5C1"/>
<dbReference type="PANTHER" id="PTHR43675">
    <property type="entry name" value="ARSENITE METHYLTRANSFERASE"/>
    <property type="match status" value="1"/>
</dbReference>
<protein>
    <recommendedName>
        <fullName evidence="3">Methyltransferase type 11 domain-containing protein</fullName>
    </recommendedName>
</protein>
<organism evidence="1 2">
    <name type="scientific">Oedothorax gibbosus</name>
    <dbReference type="NCBI Taxonomy" id="931172"/>
    <lineage>
        <taxon>Eukaryota</taxon>
        <taxon>Metazoa</taxon>
        <taxon>Ecdysozoa</taxon>
        <taxon>Arthropoda</taxon>
        <taxon>Chelicerata</taxon>
        <taxon>Arachnida</taxon>
        <taxon>Araneae</taxon>
        <taxon>Araneomorphae</taxon>
        <taxon>Entelegynae</taxon>
        <taxon>Araneoidea</taxon>
        <taxon>Linyphiidae</taxon>
        <taxon>Erigoninae</taxon>
        <taxon>Oedothorax</taxon>
    </lineage>
</organism>
<sequence length="298" mass="33685">MDFSQAKSSFLNLVNSLNNDVRSDFLSWCKEYFSSESSSCKTYFDLRTIAEDIKILVPQNAVLPTEQINHSKMDDQAPVIHVDSFLFEDDHIDAMVDEGKLSRNYCKQCGSTNVAPITFISHSASIPRIQFIFKCMLPDLNGKTVLDVGSRLGAILYGAYYCSSASKIIGVEMNQDLCKLQNHIVSKYGLNDRIQVICNNICGLPEVVQASDVIIFNNVFECFMDIESQQNIWKWLRNHITKPGTILVTVPSIEDTLNSLETGIDVSTWLRKVSIEDIENVLMDDEDTLHEIFSYIVI</sequence>
<proteinExistence type="predicted"/>
<accession>A0AAV6V5C1</accession>
<evidence type="ECO:0000313" key="2">
    <source>
        <dbReference type="Proteomes" id="UP000827092"/>
    </source>
</evidence>
<dbReference type="SUPFAM" id="SSF53335">
    <property type="entry name" value="S-adenosyl-L-methionine-dependent methyltransferases"/>
    <property type="match status" value="1"/>
</dbReference>
<dbReference type="Proteomes" id="UP000827092">
    <property type="component" value="Unassembled WGS sequence"/>
</dbReference>
<reference evidence="1 2" key="1">
    <citation type="journal article" date="2022" name="Nat. Ecol. Evol.">
        <title>A masculinizing supergene underlies an exaggerated male reproductive morph in a spider.</title>
        <authorList>
            <person name="Hendrickx F."/>
            <person name="De Corte Z."/>
            <person name="Sonet G."/>
            <person name="Van Belleghem S.M."/>
            <person name="Kostlbacher S."/>
            <person name="Vangestel C."/>
        </authorList>
    </citation>
    <scope>NUCLEOTIDE SEQUENCE [LARGE SCALE GENOMIC DNA]</scope>
    <source>
        <strain evidence="1">W744_W776</strain>
    </source>
</reference>
<dbReference type="InterPro" id="IPR026669">
    <property type="entry name" value="Arsenite_MeTrfase-like"/>
</dbReference>
<dbReference type="GO" id="GO:0008168">
    <property type="term" value="F:methyltransferase activity"/>
    <property type="evidence" value="ECO:0007669"/>
    <property type="project" value="TreeGrafter"/>
</dbReference>
<gene>
    <name evidence="1" type="ORF">JTE90_028342</name>
</gene>
<comment type="caution">
    <text evidence="1">The sequence shown here is derived from an EMBL/GenBank/DDBJ whole genome shotgun (WGS) entry which is preliminary data.</text>
</comment>
<dbReference type="PANTHER" id="PTHR43675:SF1">
    <property type="entry name" value="RIKEN CDNA 2700097O09 GENE"/>
    <property type="match status" value="1"/>
</dbReference>
<dbReference type="EMBL" id="JAFNEN010000173">
    <property type="protein sequence ID" value="KAG8190846.1"/>
    <property type="molecule type" value="Genomic_DNA"/>
</dbReference>
<evidence type="ECO:0008006" key="3">
    <source>
        <dbReference type="Google" id="ProtNLM"/>
    </source>
</evidence>